<evidence type="ECO:0000256" key="3">
    <source>
        <dbReference type="ARBA" id="ARBA00023172"/>
    </source>
</evidence>
<feature type="domain" description="Tyr recombinase" evidence="4">
    <location>
        <begin position="8"/>
        <end position="195"/>
    </location>
</feature>
<comment type="caution">
    <text evidence="5">The sequence shown here is derived from an EMBL/GenBank/DDBJ whole genome shotgun (WGS) entry which is preliminary data.</text>
</comment>
<gene>
    <name evidence="5" type="ORF">F130042H8_26690</name>
</gene>
<evidence type="ECO:0000259" key="4">
    <source>
        <dbReference type="PROSITE" id="PS51898"/>
    </source>
</evidence>
<dbReference type="InterPro" id="IPR002104">
    <property type="entry name" value="Integrase_catalytic"/>
</dbReference>
<dbReference type="InterPro" id="IPR050090">
    <property type="entry name" value="Tyrosine_recombinase_XerCD"/>
</dbReference>
<evidence type="ECO:0000313" key="5">
    <source>
        <dbReference type="EMBL" id="GAA6269609.1"/>
    </source>
</evidence>
<dbReference type="Proteomes" id="UP001600894">
    <property type="component" value="Unassembled WGS sequence"/>
</dbReference>
<comment type="subcellular location">
    <subcellularLocation>
        <location evidence="1">Cytoplasm</location>
    </subcellularLocation>
</comment>
<proteinExistence type="predicted"/>
<dbReference type="Gene3D" id="1.10.443.10">
    <property type="entry name" value="Intergrase catalytic core"/>
    <property type="match status" value="1"/>
</dbReference>
<sequence>MARTALTSNIKYLSSAEFRDLIVALKTADPSSKFHKRNIAAFLIAEYCGLRASELGLIRISDYDPNEKVLRCRRLKGSVSNVLKIIDPEVLAAMEQHYFEYLKKPDHSQYLFASKSGKPLDRRTLDVLMKFYCSFTSVSPDKHHFHTLKHTRAMQMIATPGVNLRDVQWWLGHKYIANTMIYLNYSVEAQAELYKKLENNLM</sequence>
<accession>A0ABQ0AZZ1</accession>
<protein>
    <submittedName>
        <fullName evidence="5">Tyrosine-type recombinase/integrase</fullName>
    </submittedName>
</protein>
<dbReference type="InterPro" id="IPR013762">
    <property type="entry name" value="Integrase-like_cat_sf"/>
</dbReference>
<evidence type="ECO:0000313" key="6">
    <source>
        <dbReference type="Proteomes" id="UP001600894"/>
    </source>
</evidence>
<dbReference type="PANTHER" id="PTHR30349">
    <property type="entry name" value="PHAGE INTEGRASE-RELATED"/>
    <property type="match status" value="1"/>
</dbReference>
<evidence type="ECO:0000256" key="1">
    <source>
        <dbReference type="ARBA" id="ARBA00004496"/>
    </source>
</evidence>
<evidence type="ECO:0000256" key="2">
    <source>
        <dbReference type="ARBA" id="ARBA00022908"/>
    </source>
</evidence>
<reference evidence="5 6" key="1">
    <citation type="submission" date="2024-04" db="EMBL/GenBank/DDBJ databases">
        <title>Defined microbial consortia suppress multidrug-resistant proinflammatory Enterobacteriaceae via ecological control.</title>
        <authorList>
            <person name="Furuichi M."/>
            <person name="Kawaguchi T."/>
            <person name="Pust M."/>
            <person name="Yasuma K."/>
            <person name="Plichta D."/>
            <person name="Hasegawa N."/>
            <person name="Ohya T."/>
            <person name="Bhattarai S."/>
            <person name="Sasajima S."/>
            <person name="Aoto Y."/>
            <person name="Tuganbaev T."/>
            <person name="Yaginuma M."/>
            <person name="Ueda M."/>
            <person name="Okahashi N."/>
            <person name="Amafuji K."/>
            <person name="Kiridooshi Y."/>
            <person name="Sugita K."/>
            <person name="Strazar M."/>
            <person name="Skelly A."/>
            <person name="Suda W."/>
            <person name="Hattori M."/>
            <person name="Nakamoto N."/>
            <person name="Caballero S."/>
            <person name="Norman J."/>
            <person name="Olle B."/>
            <person name="Tanoue T."/>
            <person name="Arita M."/>
            <person name="Bucci V."/>
            <person name="Atarashi K."/>
            <person name="Xavier R."/>
            <person name="Honda K."/>
        </authorList>
    </citation>
    <scope>NUCLEOTIDE SEQUENCE [LARGE SCALE GENOMIC DNA]</scope>
    <source>
        <strain evidence="6">f13</strain>
    </source>
</reference>
<dbReference type="SUPFAM" id="SSF56349">
    <property type="entry name" value="DNA breaking-rejoining enzymes"/>
    <property type="match status" value="1"/>
</dbReference>
<dbReference type="PANTHER" id="PTHR30349:SF77">
    <property type="entry name" value="TYROSINE RECOMBINASE XERC"/>
    <property type="match status" value="1"/>
</dbReference>
<dbReference type="RefSeq" id="WP_390470374.1">
    <property type="nucleotide sequence ID" value="NZ_BAABXL010000001.1"/>
</dbReference>
<keyword evidence="2" id="KW-0229">DNA integration</keyword>
<dbReference type="Pfam" id="PF00589">
    <property type="entry name" value="Phage_integrase"/>
    <property type="match status" value="1"/>
</dbReference>
<dbReference type="InterPro" id="IPR011010">
    <property type="entry name" value="DNA_brk_join_enz"/>
</dbReference>
<name>A0ABQ0AZZ1_9FIRM</name>
<dbReference type="PROSITE" id="PS51898">
    <property type="entry name" value="TYR_RECOMBINASE"/>
    <property type="match status" value="1"/>
</dbReference>
<organism evidence="5 6">
    <name type="scientific">Enterocloster alcoholdehydrogenati</name>
    <dbReference type="NCBI Taxonomy" id="2547410"/>
    <lineage>
        <taxon>Bacteria</taxon>
        <taxon>Bacillati</taxon>
        <taxon>Bacillota</taxon>
        <taxon>Clostridia</taxon>
        <taxon>Lachnospirales</taxon>
        <taxon>Lachnospiraceae</taxon>
        <taxon>Enterocloster</taxon>
    </lineage>
</organism>
<keyword evidence="3" id="KW-0233">DNA recombination</keyword>
<dbReference type="EMBL" id="BAABXL010000001">
    <property type="protein sequence ID" value="GAA6269609.1"/>
    <property type="molecule type" value="Genomic_DNA"/>
</dbReference>
<keyword evidence="6" id="KW-1185">Reference proteome</keyword>